<feature type="region of interest" description="Disordered" evidence="1">
    <location>
        <begin position="300"/>
        <end position="336"/>
    </location>
</feature>
<proteinExistence type="predicted"/>
<evidence type="ECO:0000313" key="2">
    <source>
        <dbReference type="EMBL" id="PCD75723.1"/>
    </source>
</evidence>
<gene>
    <name evidence="2" type="ORF">CLN94_12485</name>
</gene>
<evidence type="ECO:0000256" key="1">
    <source>
        <dbReference type="SAM" id="MobiDB-lite"/>
    </source>
</evidence>
<accession>A0A2A4CI28</accession>
<name>A0A2A4CI28_9RHOB</name>
<protein>
    <recommendedName>
        <fullName evidence="4">Integral membrane protein</fullName>
    </recommendedName>
</protein>
<reference evidence="2 3" key="1">
    <citation type="submission" date="2017-09" db="EMBL/GenBank/DDBJ databases">
        <title>A multilocus sequence analysis scheme for characterization of bacteria in the genus Thioclava.</title>
        <authorList>
            <person name="Liu Y."/>
            <person name="Shao Z."/>
        </authorList>
    </citation>
    <scope>NUCLEOTIDE SEQUENCE [LARGE SCALE GENOMIC DNA]</scope>
    <source>
        <strain evidence="2 3">CAU 1312</strain>
    </source>
</reference>
<evidence type="ECO:0008006" key="4">
    <source>
        <dbReference type="Google" id="ProtNLM"/>
    </source>
</evidence>
<feature type="compositionally biased region" description="Basic and acidic residues" evidence="1">
    <location>
        <begin position="326"/>
        <end position="336"/>
    </location>
</feature>
<organism evidence="2 3">
    <name type="scientific">Pseudothioclava arenosa</name>
    <dbReference type="NCBI Taxonomy" id="1795308"/>
    <lineage>
        <taxon>Bacteria</taxon>
        <taxon>Pseudomonadati</taxon>
        <taxon>Pseudomonadota</taxon>
        <taxon>Alphaproteobacteria</taxon>
        <taxon>Rhodobacterales</taxon>
        <taxon>Paracoccaceae</taxon>
        <taxon>Pseudothioclava</taxon>
    </lineage>
</organism>
<evidence type="ECO:0000313" key="3">
    <source>
        <dbReference type="Proteomes" id="UP000243507"/>
    </source>
</evidence>
<dbReference type="AlphaFoldDB" id="A0A2A4CI28"/>
<sequence>MPTLENNALVFRFLEIDPEARFSIDFQRTLRIPDSERDYPLPPGFGRFPLRHVEDYAALPAHTRRRGGVILPLWQAEALWLNFGGGWGGDLPVAVKVAAGKINAVTGETWTAPLNRNPQDYVVWPEQPWLDGFAIEPGVIRQFVAMPLGEGYSVEEQLTEDAEWGGLQISVTPMRREAWERLKTSHSVGLMEEVAFSMSSCASAEMGLGAGGRMRQSIESDPYTLEDWDQRATQRVFVTLWHASRWRALTGEPVPTEPPSAEDYARAGLPWFQHYGRGAEPLHGSDRLAGVKSVGTLHSEKTETSFPGSHDVATPEPVRLGPGAKGPREIKHGLDW</sequence>
<dbReference type="RefSeq" id="WP_096434286.1">
    <property type="nucleotide sequence ID" value="NZ_NTJD01000010.1"/>
</dbReference>
<dbReference type="Proteomes" id="UP000243507">
    <property type="component" value="Unassembled WGS sequence"/>
</dbReference>
<keyword evidence="3" id="KW-1185">Reference proteome</keyword>
<dbReference type="OrthoDB" id="4304666at2"/>
<dbReference type="EMBL" id="NTJD01000010">
    <property type="protein sequence ID" value="PCD75723.1"/>
    <property type="molecule type" value="Genomic_DNA"/>
</dbReference>
<comment type="caution">
    <text evidence="2">The sequence shown here is derived from an EMBL/GenBank/DDBJ whole genome shotgun (WGS) entry which is preliminary data.</text>
</comment>